<dbReference type="PANTHER" id="PTHR35093:SF3">
    <property type="entry name" value="LONG-CHAIN FATTY ACID TRANSPORT PROTEIN"/>
    <property type="match status" value="1"/>
</dbReference>
<dbReference type="PANTHER" id="PTHR35093">
    <property type="entry name" value="OUTER MEMBRANE PROTEIN NMB0088-RELATED"/>
    <property type="match status" value="1"/>
</dbReference>
<evidence type="ECO:0000256" key="2">
    <source>
        <dbReference type="ARBA" id="ARBA00008163"/>
    </source>
</evidence>
<comment type="subcellular location">
    <subcellularLocation>
        <location evidence="1">Cell outer membrane</location>
        <topology evidence="1">Multi-pass membrane protein</topology>
    </subcellularLocation>
</comment>
<dbReference type="AlphaFoldDB" id="C0N867"/>
<protein>
    <submittedName>
        <fullName evidence="8">Outer membrane protein transport protein (OMPP1/FadL/TodX)</fullName>
    </submittedName>
</protein>
<dbReference type="Proteomes" id="UP000004679">
    <property type="component" value="Unassembled WGS sequence"/>
</dbReference>
<organism evidence="8 9">
    <name type="scientific">Methylophaga thiooxydans DMS010</name>
    <dbReference type="NCBI Taxonomy" id="637616"/>
    <lineage>
        <taxon>Bacteria</taxon>
        <taxon>Pseudomonadati</taxon>
        <taxon>Pseudomonadota</taxon>
        <taxon>Gammaproteobacteria</taxon>
        <taxon>Thiotrichales</taxon>
        <taxon>Piscirickettsiaceae</taxon>
        <taxon>Methylophaga</taxon>
    </lineage>
</organism>
<evidence type="ECO:0000256" key="6">
    <source>
        <dbReference type="ARBA" id="ARBA00023136"/>
    </source>
</evidence>
<comment type="similarity">
    <text evidence="2">Belongs to the OmpP1/FadL family.</text>
</comment>
<evidence type="ECO:0000313" key="9">
    <source>
        <dbReference type="Proteomes" id="UP000004679"/>
    </source>
</evidence>
<reference evidence="8 9" key="1">
    <citation type="journal article" date="2011" name="J. Bacteriol.">
        <title>Draft genome sequence of the chemolithoheterotrophic, halophilic methylotroph Methylophaga thiooxydans DMS010.</title>
        <authorList>
            <person name="Boden R."/>
            <person name="Ferriera S."/>
            <person name="Johnson J."/>
            <person name="Kelly D.P."/>
            <person name="Murrell J.C."/>
            <person name="Schafer H."/>
        </authorList>
    </citation>
    <scope>NUCLEOTIDE SEQUENCE [LARGE SCALE GENOMIC DNA]</scope>
    <source>
        <strain evidence="8 9">DMS010</strain>
    </source>
</reference>
<sequence length="236" mass="26238">MADLGARGGFPQAADGKVKLGADDWGYGYNLGLLYQATDDTRIGLAFRSKISHTLKGDGTLKDASGNTVVDDNIQADVDLPETLSLAIHHRLNKQWSVSADATFTRWSRFSELNIQSDGGQLSSVKAEDWENTMRYGLGVDYRHSDKWQFRAGVAYDETPIPNTERTTARIPGNDRKWVAVGATYHYSENIILDAGYAHLFIDNPKINETDDTGYNLKGEYDASVDLLGVQLRWLM</sequence>
<accession>C0N867</accession>
<keyword evidence="5" id="KW-0732">Signal</keyword>
<keyword evidence="9" id="KW-1185">Reference proteome</keyword>
<keyword evidence="6" id="KW-0472">Membrane</keyword>
<keyword evidence="3" id="KW-1134">Transmembrane beta strand</keyword>
<gene>
    <name evidence="8" type="ORF">MDMS009_2404</name>
</gene>
<dbReference type="EMBL" id="GG657901">
    <property type="protein sequence ID" value="EEF79028.1"/>
    <property type="molecule type" value="Genomic_DNA"/>
</dbReference>
<dbReference type="Gene3D" id="2.40.160.60">
    <property type="entry name" value="Outer membrane protein transport protein (OMPP1/FadL/TodX)"/>
    <property type="match status" value="1"/>
</dbReference>
<dbReference type="InterPro" id="IPR005017">
    <property type="entry name" value="OMPP1/FadL/TodX"/>
</dbReference>
<dbReference type="HOGENOM" id="CLU_101724_0_0_6"/>
<dbReference type="Pfam" id="PF03349">
    <property type="entry name" value="Toluene_X"/>
    <property type="match status" value="1"/>
</dbReference>
<evidence type="ECO:0000256" key="7">
    <source>
        <dbReference type="ARBA" id="ARBA00023237"/>
    </source>
</evidence>
<evidence type="ECO:0000256" key="3">
    <source>
        <dbReference type="ARBA" id="ARBA00022452"/>
    </source>
</evidence>
<evidence type="ECO:0000313" key="8">
    <source>
        <dbReference type="EMBL" id="EEF79028.1"/>
    </source>
</evidence>
<dbReference type="SUPFAM" id="SSF56935">
    <property type="entry name" value="Porins"/>
    <property type="match status" value="1"/>
</dbReference>
<dbReference type="GO" id="GO:0009279">
    <property type="term" value="C:cell outer membrane"/>
    <property type="evidence" value="ECO:0007669"/>
    <property type="project" value="UniProtKB-SubCell"/>
</dbReference>
<evidence type="ECO:0000256" key="1">
    <source>
        <dbReference type="ARBA" id="ARBA00004571"/>
    </source>
</evidence>
<evidence type="ECO:0000256" key="4">
    <source>
        <dbReference type="ARBA" id="ARBA00022692"/>
    </source>
</evidence>
<keyword evidence="4" id="KW-0812">Transmembrane</keyword>
<proteinExistence type="inferred from homology"/>
<name>C0N867_9GAMM</name>
<evidence type="ECO:0000256" key="5">
    <source>
        <dbReference type="ARBA" id="ARBA00022729"/>
    </source>
</evidence>
<dbReference type="GO" id="GO:0015483">
    <property type="term" value="F:long-chain fatty acid transporting porin activity"/>
    <property type="evidence" value="ECO:0007669"/>
    <property type="project" value="TreeGrafter"/>
</dbReference>
<keyword evidence="7" id="KW-0998">Cell outer membrane</keyword>